<gene>
    <name evidence="1" type="ORF">THFILI_04620</name>
</gene>
<name>A0A0A2WR60_THEFI</name>
<dbReference type="STRING" id="276.THFILI_04620"/>
<proteinExistence type="predicted"/>
<organism evidence="1 2">
    <name type="scientific">Thermus filiformis</name>
    <dbReference type="NCBI Taxonomy" id="276"/>
    <lineage>
        <taxon>Bacteria</taxon>
        <taxon>Thermotogati</taxon>
        <taxon>Deinococcota</taxon>
        <taxon>Deinococci</taxon>
        <taxon>Thermales</taxon>
        <taxon>Thermaceae</taxon>
        <taxon>Thermus</taxon>
    </lineage>
</organism>
<dbReference type="OrthoDB" id="32283at2"/>
<keyword evidence="2" id="KW-1185">Reference proteome</keyword>
<dbReference type="AlphaFoldDB" id="A0A0A2WR60"/>
<protein>
    <submittedName>
        <fullName evidence="1">Uncharacterized protein</fullName>
    </submittedName>
</protein>
<comment type="caution">
    <text evidence="1">The sequence shown here is derived from an EMBL/GenBank/DDBJ whole genome shotgun (WGS) entry which is preliminary data.</text>
</comment>
<evidence type="ECO:0000313" key="2">
    <source>
        <dbReference type="Proteomes" id="UP000030364"/>
    </source>
</evidence>
<dbReference type="PATRIC" id="fig|276.5.peg.539"/>
<evidence type="ECO:0000313" key="1">
    <source>
        <dbReference type="EMBL" id="KGQ22636.1"/>
    </source>
</evidence>
<dbReference type="RefSeq" id="WP_038061869.1">
    <property type="nucleotide sequence ID" value="NZ_JPSL02000038.1"/>
</dbReference>
<dbReference type="EMBL" id="JPSL02000038">
    <property type="protein sequence ID" value="KGQ22636.1"/>
    <property type="molecule type" value="Genomic_DNA"/>
</dbReference>
<accession>A0A0A2WR60</accession>
<sequence>MVLRRNPNPPVQGWTPTEAEWRVYTLCDGRRTEEEVARESGLGEEAYLILARLLRQGLVQPVEGARELCERIVRLLEAHLGGRAKPFAERLRACDSRERLEEEALKVALKVKLTLDKKAGEALEKAIREIFR</sequence>
<reference evidence="1 2" key="1">
    <citation type="journal article" date="2015" name="Genome Announc.">
        <title>Draft Genome Sequence of the Thermophile Thermus filiformis ATCC 43280, Producer of Carotenoid-(Di)glucoside-Branched Fatty Acid (Di)esters and Source of Hyperthermostable Enzymes of Biotechnological Interest.</title>
        <authorList>
            <person name="Mandelli F."/>
            <person name="Oliveira Ramires B."/>
            <person name="Couger M.B."/>
            <person name="Paixao D.A."/>
            <person name="Camilo C.M."/>
            <person name="Polikarpov I."/>
            <person name="Prade R."/>
            <person name="Riano-Pachon D.M."/>
            <person name="Squina F.M."/>
        </authorList>
    </citation>
    <scope>NUCLEOTIDE SEQUENCE [LARGE SCALE GENOMIC DNA]</scope>
    <source>
        <strain evidence="1 2">ATCC 43280</strain>
    </source>
</reference>
<dbReference type="Proteomes" id="UP000030364">
    <property type="component" value="Unassembled WGS sequence"/>
</dbReference>